<feature type="compositionally biased region" description="Gly residues" evidence="1">
    <location>
        <begin position="96"/>
        <end position="109"/>
    </location>
</feature>
<dbReference type="KEGG" id="nml:Namu_1323"/>
<dbReference type="Gene3D" id="1.10.287.1060">
    <property type="entry name" value="ESAT-6-like"/>
    <property type="match status" value="1"/>
</dbReference>
<accession>C8XDR2</accession>
<feature type="compositionally biased region" description="Low complexity" evidence="1">
    <location>
        <begin position="83"/>
        <end position="95"/>
    </location>
</feature>
<evidence type="ECO:0000313" key="3">
    <source>
        <dbReference type="Proteomes" id="UP000002218"/>
    </source>
</evidence>
<dbReference type="HOGENOM" id="CLU_729228_0_0_11"/>
<dbReference type="SUPFAM" id="SSF140453">
    <property type="entry name" value="EsxAB dimer-like"/>
    <property type="match status" value="1"/>
</dbReference>
<protein>
    <recommendedName>
        <fullName evidence="4">WXG100 family type VII secretion target</fullName>
    </recommendedName>
</protein>
<evidence type="ECO:0000313" key="2">
    <source>
        <dbReference type="EMBL" id="ACV77726.1"/>
    </source>
</evidence>
<evidence type="ECO:0008006" key="4">
    <source>
        <dbReference type="Google" id="ProtNLM"/>
    </source>
</evidence>
<name>C8XDR2_NAKMY</name>
<dbReference type="InterPro" id="IPR036689">
    <property type="entry name" value="ESAT-6-like_sf"/>
</dbReference>
<dbReference type="InParanoid" id="C8XDR2"/>
<dbReference type="eggNOG" id="ENOG502ZSRH">
    <property type="taxonomic scope" value="Bacteria"/>
</dbReference>
<dbReference type="EMBL" id="CP001737">
    <property type="protein sequence ID" value="ACV77726.1"/>
    <property type="molecule type" value="Genomic_DNA"/>
</dbReference>
<gene>
    <name evidence="2" type="ordered locus">Namu_1323</name>
</gene>
<reference evidence="2 3" key="2">
    <citation type="journal article" date="2010" name="Stand. Genomic Sci.">
        <title>Complete genome sequence of Nakamurella multipartita type strain (Y-104).</title>
        <authorList>
            <person name="Tice H."/>
            <person name="Mayilraj S."/>
            <person name="Sims D."/>
            <person name="Lapidus A."/>
            <person name="Nolan M."/>
            <person name="Lucas S."/>
            <person name="Glavina Del Rio T."/>
            <person name="Copeland A."/>
            <person name="Cheng J.F."/>
            <person name="Meincke L."/>
            <person name="Bruce D."/>
            <person name="Goodwin L."/>
            <person name="Pitluck S."/>
            <person name="Ivanova N."/>
            <person name="Mavromatis K."/>
            <person name="Ovchinnikova G."/>
            <person name="Pati A."/>
            <person name="Chen A."/>
            <person name="Palaniappan K."/>
            <person name="Land M."/>
            <person name="Hauser L."/>
            <person name="Chang Y.J."/>
            <person name="Jeffries C.D."/>
            <person name="Detter J.C."/>
            <person name="Brettin T."/>
            <person name="Rohde M."/>
            <person name="Goker M."/>
            <person name="Bristow J."/>
            <person name="Eisen J.A."/>
            <person name="Markowitz V."/>
            <person name="Hugenholtz P."/>
            <person name="Kyrpides N.C."/>
            <person name="Klenk H.P."/>
            <person name="Chen F."/>
        </authorList>
    </citation>
    <scope>NUCLEOTIDE SEQUENCE [LARGE SCALE GENOMIC DNA]</scope>
    <source>
        <strain evidence="3">ATCC 700099 / DSM 44233 / CIP 104796 / JCM 9543 / NBRC 105858 / Y-104</strain>
    </source>
</reference>
<reference evidence="3" key="1">
    <citation type="submission" date="2009-09" db="EMBL/GenBank/DDBJ databases">
        <title>The complete genome of Nakamurella multipartita DSM 44233.</title>
        <authorList>
            <consortium name="US DOE Joint Genome Institute (JGI-PGF)"/>
            <person name="Lucas S."/>
            <person name="Copeland A."/>
            <person name="Lapidus A."/>
            <person name="Glavina del Rio T."/>
            <person name="Dalin E."/>
            <person name="Tice H."/>
            <person name="Bruce D."/>
            <person name="Goodwin L."/>
            <person name="Pitluck S."/>
            <person name="Kyrpides N."/>
            <person name="Mavromatis K."/>
            <person name="Ivanova N."/>
            <person name="Ovchinnikova G."/>
            <person name="Sims D."/>
            <person name="Meincke L."/>
            <person name="Brettin T."/>
            <person name="Detter J.C."/>
            <person name="Han C."/>
            <person name="Larimer F."/>
            <person name="Land M."/>
            <person name="Hauser L."/>
            <person name="Markowitz V."/>
            <person name="Cheng J.-F."/>
            <person name="Hugenholtz P."/>
            <person name="Woyke T."/>
            <person name="Wu D."/>
            <person name="Klenk H.-P."/>
            <person name="Eisen J.A."/>
        </authorList>
    </citation>
    <scope>NUCLEOTIDE SEQUENCE [LARGE SCALE GENOMIC DNA]</scope>
    <source>
        <strain evidence="3">ATCC 700099 / DSM 44233 / CIP 104796 / JCM 9543 / NBRC 105858 / Y-104</strain>
    </source>
</reference>
<feature type="region of interest" description="Disordered" evidence="1">
    <location>
        <begin position="77"/>
        <end position="148"/>
    </location>
</feature>
<evidence type="ECO:0000256" key="1">
    <source>
        <dbReference type="SAM" id="MobiDB-lite"/>
    </source>
</evidence>
<keyword evidence="3" id="KW-1185">Reference proteome</keyword>
<sequence precursor="true">MIGADPDQLDDLARELSGAADRLVATHSALRGRLHTAPWSGSDAQAFRHDWDTTHHQAIGAAGRRLRDASVVLTRQADEQRRASAAPGAGSTAGLAGPGGGPGPIGGHGLAVPVGMHPAGGPSIDGLTVGPPTEPPLTFTDSFPYDPDARATPADHAAWLKWGAQAAGAHLIRPDLDDALRVYDHYRDNTGTPMTVDYEEAYREDAAIAAAVDAELARARTAAQDLAAQTGQSSFSMSGAASLASALSGYPSTENWQKALGDHQLWSSADVTIAGGTATMVITVHAHDRYDFNAGMSDIATGTPDDENGRFAVLGWAKPFDTRGELTRTITWPVGDSIPITAGEGDVSRNPGSEDRPDELGSGRPSWPPIPDTTPLDGT</sequence>
<dbReference type="Proteomes" id="UP000002218">
    <property type="component" value="Chromosome"/>
</dbReference>
<proteinExistence type="predicted"/>
<feature type="region of interest" description="Disordered" evidence="1">
    <location>
        <begin position="335"/>
        <end position="379"/>
    </location>
</feature>
<feature type="compositionally biased region" description="Basic and acidic residues" evidence="1">
    <location>
        <begin position="352"/>
        <end position="361"/>
    </location>
</feature>
<dbReference type="AlphaFoldDB" id="C8XDR2"/>
<organism evidence="2 3">
    <name type="scientific">Nakamurella multipartita (strain ATCC 700099 / DSM 44233 / CIP 104796 / JCM 9543 / NBRC 105858 / Y-104)</name>
    <name type="common">Microsphaera multipartita</name>
    <dbReference type="NCBI Taxonomy" id="479431"/>
    <lineage>
        <taxon>Bacteria</taxon>
        <taxon>Bacillati</taxon>
        <taxon>Actinomycetota</taxon>
        <taxon>Actinomycetes</taxon>
        <taxon>Nakamurellales</taxon>
        <taxon>Nakamurellaceae</taxon>
        <taxon>Nakamurella</taxon>
    </lineage>
</organism>
<dbReference type="STRING" id="479431.Namu_1323"/>